<dbReference type="AlphaFoldDB" id="C4GLS8"/>
<sequence length="44" mass="4975">MLQNRISSYDSLCLHDANAATLPRILQAIAPIRKQLYTTRFQAA</sequence>
<protein>
    <submittedName>
        <fullName evidence="1">Uncharacterized protein</fullName>
    </submittedName>
</protein>
<name>C4GLS8_9NEIS</name>
<proteinExistence type="predicted"/>
<keyword evidence="2" id="KW-1185">Reference proteome</keyword>
<organism evidence="1 2">
    <name type="scientific">Kingella oralis ATCC 51147</name>
    <dbReference type="NCBI Taxonomy" id="629741"/>
    <lineage>
        <taxon>Bacteria</taxon>
        <taxon>Pseudomonadati</taxon>
        <taxon>Pseudomonadota</taxon>
        <taxon>Betaproteobacteria</taxon>
        <taxon>Neisseriales</taxon>
        <taxon>Neisseriaceae</taxon>
        <taxon>Kingella</taxon>
    </lineage>
</organism>
<evidence type="ECO:0000313" key="2">
    <source>
        <dbReference type="Proteomes" id="UP000003009"/>
    </source>
</evidence>
<evidence type="ECO:0000313" key="1">
    <source>
        <dbReference type="EMBL" id="EEP67078.1"/>
    </source>
</evidence>
<accession>C4GLS8</accession>
<comment type="caution">
    <text evidence="1">The sequence shown here is derived from an EMBL/GenBank/DDBJ whole genome shotgun (WGS) entry which is preliminary data.</text>
</comment>
<dbReference type="EMBL" id="ACJW02000005">
    <property type="protein sequence ID" value="EEP67078.1"/>
    <property type="molecule type" value="Genomic_DNA"/>
</dbReference>
<gene>
    <name evidence="1" type="ORF">GCWU000324_02648</name>
</gene>
<dbReference type="Proteomes" id="UP000003009">
    <property type="component" value="Unassembled WGS sequence"/>
</dbReference>
<dbReference type="HOGENOM" id="CLU_3217420_0_0_4"/>
<reference evidence="1" key="1">
    <citation type="submission" date="2009-04" db="EMBL/GenBank/DDBJ databases">
        <authorList>
            <person name="Weinstock G."/>
            <person name="Sodergren E."/>
            <person name="Clifton S."/>
            <person name="Fulton L."/>
            <person name="Fulton B."/>
            <person name="Courtney L."/>
            <person name="Fronick C."/>
            <person name="Harrison M."/>
            <person name="Strong C."/>
            <person name="Farmer C."/>
            <person name="Delahaunty K."/>
            <person name="Markovic C."/>
            <person name="Hall O."/>
            <person name="Minx P."/>
            <person name="Tomlinson C."/>
            <person name="Mitreva M."/>
            <person name="Nelson J."/>
            <person name="Hou S."/>
            <person name="Wollam A."/>
            <person name="Pepin K.H."/>
            <person name="Johnson M."/>
            <person name="Bhonagiri V."/>
            <person name="Nash W.E."/>
            <person name="Warren W."/>
            <person name="Chinwalla A."/>
            <person name="Mardis E.R."/>
            <person name="Wilson R.K."/>
        </authorList>
    </citation>
    <scope>NUCLEOTIDE SEQUENCE [LARGE SCALE GENOMIC DNA]</scope>
    <source>
        <strain evidence="1">ATCC 51147</strain>
    </source>
</reference>